<proteinExistence type="predicted"/>
<dbReference type="InterPro" id="IPR014905">
    <property type="entry name" value="HIRAN"/>
</dbReference>
<name>A0ABN6YSD8_9FIRM</name>
<dbReference type="Gene3D" id="3.30.70.2330">
    <property type="match status" value="1"/>
</dbReference>
<dbReference type="Proteomes" id="UP001305815">
    <property type="component" value="Chromosome"/>
</dbReference>
<dbReference type="Pfam" id="PF08797">
    <property type="entry name" value="HIRAN"/>
    <property type="match status" value="1"/>
</dbReference>
<protein>
    <recommendedName>
        <fullName evidence="3">HIRAN domain-containing protein</fullName>
    </recommendedName>
</protein>
<evidence type="ECO:0000313" key="5">
    <source>
        <dbReference type="Proteomes" id="UP001305815"/>
    </source>
</evidence>
<keyword evidence="5" id="KW-1185">Reference proteome</keyword>
<keyword evidence="1" id="KW-0479">Metal-binding</keyword>
<reference evidence="5" key="1">
    <citation type="journal article" date="2023" name="Int. J. Syst. Evol. Microbiol.">
        <title>Claveliimonas bilis gen. nov., sp. nov., deoxycholic acid-producing bacteria isolated from human faeces, and reclassification of Sellimonas monacensis Zenner et al. 2021 as Claveliimonas monacensis comb. nov.</title>
        <authorList>
            <person name="Hisatomi A."/>
            <person name="Kastawa N.W.E.P.G."/>
            <person name="Song I."/>
            <person name="Ohkuma M."/>
            <person name="Fukiya S."/>
            <person name="Sakamoto M."/>
        </authorList>
    </citation>
    <scope>NUCLEOTIDE SEQUENCE [LARGE SCALE GENOMIC DNA]</scope>
    <source>
        <strain evidence="5">12BBH14</strain>
    </source>
</reference>
<dbReference type="EMBL" id="AP027742">
    <property type="protein sequence ID" value="BDZ75951.1"/>
    <property type="molecule type" value="Genomic_DNA"/>
</dbReference>
<evidence type="ECO:0000313" key="4">
    <source>
        <dbReference type="EMBL" id="BDZ75951.1"/>
    </source>
</evidence>
<accession>A0ABN6YSD8</accession>
<gene>
    <name evidence="4" type="ORF">Lac1_01340</name>
</gene>
<evidence type="ECO:0000259" key="3">
    <source>
        <dbReference type="Pfam" id="PF08797"/>
    </source>
</evidence>
<keyword evidence="2" id="KW-0378">Hydrolase</keyword>
<organism evidence="4 5">
    <name type="scientific">Claveliimonas bilis</name>
    <dbReference type="NCBI Taxonomy" id="3028070"/>
    <lineage>
        <taxon>Bacteria</taxon>
        <taxon>Bacillati</taxon>
        <taxon>Bacillota</taxon>
        <taxon>Clostridia</taxon>
        <taxon>Lachnospirales</taxon>
        <taxon>Lachnospiraceae</taxon>
        <taxon>Claveliimonas</taxon>
    </lineage>
</organism>
<evidence type="ECO:0000256" key="1">
    <source>
        <dbReference type="ARBA" id="ARBA00022723"/>
    </source>
</evidence>
<sequence length="66" mass="7653">MEKVYFTLTGTEHYYGSEFLEPGMKVQLEKEPENKYDKEAIRVEIEGLGRIGYVANSIYTVAKLKF</sequence>
<evidence type="ECO:0000256" key="2">
    <source>
        <dbReference type="ARBA" id="ARBA00022801"/>
    </source>
</evidence>
<feature type="domain" description="HIRAN" evidence="3">
    <location>
        <begin position="3"/>
        <end position="57"/>
    </location>
</feature>